<feature type="compositionally biased region" description="Low complexity" evidence="1">
    <location>
        <begin position="47"/>
        <end position="64"/>
    </location>
</feature>
<dbReference type="AlphaFoldDB" id="A0A9X1SGA2"/>
<keyword evidence="2" id="KW-0472">Membrane</keyword>
<feature type="transmembrane region" description="Helical" evidence="2">
    <location>
        <begin position="145"/>
        <end position="164"/>
    </location>
</feature>
<evidence type="ECO:0008006" key="5">
    <source>
        <dbReference type="Google" id="ProtNLM"/>
    </source>
</evidence>
<gene>
    <name evidence="3" type="ORF">LJ757_15390</name>
</gene>
<dbReference type="Proteomes" id="UP001139158">
    <property type="component" value="Unassembled WGS sequence"/>
</dbReference>
<dbReference type="RefSeq" id="WP_227897151.1">
    <property type="nucleotide sequence ID" value="NZ_CP099466.1"/>
</dbReference>
<name>A0A9X1SGA2_9MICC</name>
<dbReference type="EMBL" id="JAJFZV010000016">
    <property type="protein sequence ID" value="MCC3299174.1"/>
    <property type="molecule type" value="Genomic_DNA"/>
</dbReference>
<proteinExistence type="predicted"/>
<sequence>MSDREPDRNDSTDEATWLDLVARLQETPDADPRGDGDGAPGRETGKPAAGPAPASPEDSGAADPRTPAERTRAIFENQPLHRTQPPEPGPRDYSPADDESDGRFIPEEPPPLGSGEPLVILAWLGAAGGPLMLLLFAMFWRSAPLPVVLGIVTIFIASSGYLLFRLPQNRDEDDDGAAV</sequence>
<feature type="compositionally biased region" description="Basic and acidic residues" evidence="1">
    <location>
        <begin position="1"/>
        <end position="11"/>
    </location>
</feature>
<organism evidence="3 4">
    <name type="scientific">Arthrobacter caoxuetaonis</name>
    <dbReference type="NCBI Taxonomy" id="2886935"/>
    <lineage>
        <taxon>Bacteria</taxon>
        <taxon>Bacillati</taxon>
        <taxon>Actinomycetota</taxon>
        <taxon>Actinomycetes</taxon>
        <taxon>Micrococcales</taxon>
        <taxon>Micrococcaceae</taxon>
        <taxon>Arthrobacter</taxon>
    </lineage>
</organism>
<keyword evidence="4" id="KW-1185">Reference proteome</keyword>
<feature type="transmembrane region" description="Helical" evidence="2">
    <location>
        <begin position="118"/>
        <end position="139"/>
    </location>
</feature>
<evidence type="ECO:0000256" key="2">
    <source>
        <dbReference type="SAM" id="Phobius"/>
    </source>
</evidence>
<reference evidence="3" key="1">
    <citation type="submission" date="2021-10" db="EMBL/GenBank/DDBJ databases">
        <title>Novel species in genus Arthrobacter.</title>
        <authorList>
            <person name="Liu Y."/>
        </authorList>
    </citation>
    <scope>NUCLEOTIDE SEQUENCE</scope>
    <source>
        <strain evidence="3">Zg-Y453</strain>
    </source>
</reference>
<keyword evidence="2" id="KW-0812">Transmembrane</keyword>
<feature type="region of interest" description="Disordered" evidence="1">
    <location>
        <begin position="1"/>
        <end position="111"/>
    </location>
</feature>
<keyword evidence="2" id="KW-1133">Transmembrane helix</keyword>
<comment type="caution">
    <text evidence="3">The sequence shown here is derived from an EMBL/GenBank/DDBJ whole genome shotgun (WGS) entry which is preliminary data.</text>
</comment>
<evidence type="ECO:0000256" key="1">
    <source>
        <dbReference type="SAM" id="MobiDB-lite"/>
    </source>
</evidence>
<evidence type="ECO:0000313" key="4">
    <source>
        <dbReference type="Proteomes" id="UP001139158"/>
    </source>
</evidence>
<accession>A0A9X1SGA2</accession>
<protein>
    <recommendedName>
        <fullName evidence="5">DUF308 domain-containing protein</fullName>
    </recommendedName>
</protein>
<evidence type="ECO:0000313" key="3">
    <source>
        <dbReference type="EMBL" id="MCC3299174.1"/>
    </source>
</evidence>